<feature type="compositionally biased region" description="Basic and acidic residues" evidence="1">
    <location>
        <begin position="400"/>
        <end position="416"/>
    </location>
</feature>
<dbReference type="AlphaFoldDB" id="A0A7U2ENR4"/>
<gene>
    <name evidence="3" type="ORF">JI435_096400</name>
</gene>
<dbReference type="EMBL" id="CP069023">
    <property type="protein sequence ID" value="QRC90235.1"/>
    <property type="molecule type" value="Genomic_DNA"/>
</dbReference>
<evidence type="ECO:0000256" key="1">
    <source>
        <dbReference type="SAM" id="MobiDB-lite"/>
    </source>
</evidence>
<sequence length="444" mass="50487">MAQANEDDQTHVLQFNYDDEDGCALTALVNDVRFHVLVAVKDLQKSRDKPLYYEYLDKLYAWRDAERREEEEAERQQIAGKEEKKGQSNDKDSAIDVTTDEDSDEDQDSVSAAVELRNWILAAFSDVILEWAPPNREPIDSTLYEWYHGPTYFYSLQIKGGKLEPELLETTDELNARIEELVPRLKMPKYIQAIDLPWFNANDLTVRSEVSLPEPAHPGIVVNQEGKEYFFKPVVPEQPGPIKREISILQKLGQQDLDIKIPKLLGFVSFENSKTDIMGFLLTPIASPRPLTTLLKSSVPRSQRADWATKSEKYVNTLHEHNIIWGDAKADNFIVDEHDELWIIDFGGSFTEGWVDPENSETVEGDEQGLEKVIRALEDPDGQTCDPGETASSLFVTERPSTKFEGEGSSKRRRESEEDVEKGTKRRKAGDDVTDGSEDEFTPE</sequence>
<feature type="compositionally biased region" description="Acidic residues" evidence="1">
    <location>
        <begin position="432"/>
        <end position="444"/>
    </location>
</feature>
<dbReference type="KEGG" id="pno:SNOG_09640"/>
<feature type="compositionally biased region" description="Acidic residues" evidence="1">
    <location>
        <begin position="98"/>
        <end position="108"/>
    </location>
</feature>
<evidence type="ECO:0000313" key="3">
    <source>
        <dbReference type="EMBL" id="QRC90235.1"/>
    </source>
</evidence>
<evidence type="ECO:0000313" key="4">
    <source>
        <dbReference type="Proteomes" id="UP000663193"/>
    </source>
</evidence>
<dbReference type="SUPFAM" id="SSF56112">
    <property type="entry name" value="Protein kinase-like (PK-like)"/>
    <property type="match status" value="1"/>
</dbReference>
<feature type="region of interest" description="Disordered" evidence="1">
    <location>
        <begin position="71"/>
        <end position="108"/>
    </location>
</feature>
<feature type="compositionally biased region" description="Basic and acidic residues" evidence="1">
    <location>
        <begin position="80"/>
        <end position="94"/>
    </location>
</feature>
<accession>A0A7U2ENR4</accession>
<dbReference type="GO" id="GO:0004672">
    <property type="term" value="F:protein kinase activity"/>
    <property type="evidence" value="ECO:0007669"/>
    <property type="project" value="InterPro"/>
</dbReference>
<dbReference type="InterPro" id="IPR011009">
    <property type="entry name" value="Kinase-like_dom_sf"/>
</dbReference>
<keyword evidence="4" id="KW-1185">Reference proteome</keyword>
<protein>
    <recommendedName>
        <fullName evidence="2">Protein kinase domain-containing protein</fullName>
    </recommendedName>
</protein>
<dbReference type="PROSITE" id="PS50011">
    <property type="entry name" value="PROTEIN_KINASE_DOM"/>
    <property type="match status" value="1"/>
</dbReference>
<dbReference type="Proteomes" id="UP000663193">
    <property type="component" value="Chromosome 1"/>
</dbReference>
<evidence type="ECO:0000259" key="2">
    <source>
        <dbReference type="PROSITE" id="PS50011"/>
    </source>
</evidence>
<dbReference type="InterPro" id="IPR000719">
    <property type="entry name" value="Prot_kinase_dom"/>
</dbReference>
<organism evidence="3 4">
    <name type="scientific">Phaeosphaeria nodorum (strain SN15 / ATCC MYA-4574 / FGSC 10173)</name>
    <name type="common">Glume blotch fungus</name>
    <name type="synonym">Parastagonospora nodorum</name>
    <dbReference type="NCBI Taxonomy" id="321614"/>
    <lineage>
        <taxon>Eukaryota</taxon>
        <taxon>Fungi</taxon>
        <taxon>Dikarya</taxon>
        <taxon>Ascomycota</taxon>
        <taxon>Pezizomycotina</taxon>
        <taxon>Dothideomycetes</taxon>
        <taxon>Pleosporomycetidae</taxon>
        <taxon>Pleosporales</taxon>
        <taxon>Pleosporineae</taxon>
        <taxon>Phaeosphaeriaceae</taxon>
        <taxon>Parastagonospora</taxon>
    </lineage>
</organism>
<proteinExistence type="predicted"/>
<reference evidence="4" key="1">
    <citation type="journal article" date="2021" name="BMC Genomics">
        <title>Chromosome-level genome assembly and manually-curated proteome of model necrotroph Parastagonospora nodorum Sn15 reveals a genome-wide trove of candidate effector homologs, and redundancy of virulence-related functions within an accessory chromosome.</title>
        <authorList>
            <person name="Bertazzoni S."/>
            <person name="Jones D.A.B."/>
            <person name="Phan H.T."/>
            <person name="Tan K.-C."/>
            <person name="Hane J.K."/>
        </authorList>
    </citation>
    <scope>NUCLEOTIDE SEQUENCE [LARGE SCALE GENOMIC DNA]</scope>
    <source>
        <strain evidence="4">SN15 / ATCC MYA-4574 / FGSC 10173)</strain>
    </source>
</reference>
<dbReference type="RefSeq" id="XP_001799929.1">
    <property type="nucleotide sequence ID" value="XM_001799877.1"/>
</dbReference>
<dbReference type="VEuPathDB" id="FungiDB:JI435_096400"/>
<dbReference type="OrthoDB" id="4062651at2759"/>
<feature type="domain" description="Protein kinase" evidence="2">
    <location>
        <begin position="206"/>
        <end position="444"/>
    </location>
</feature>
<name>A0A7U2ENR4_PHANO</name>
<dbReference type="Gene3D" id="1.10.510.10">
    <property type="entry name" value="Transferase(Phosphotransferase) domain 1"/>
    <property type="match status" value="1"/>
</dbReference>
<feature type="region of interest" description="Disordered" evidence="1">
    <location>
        <begin position="379"/>
        <end position="444"/>
    </location>
</feature>
<dbReference type="GO" id="GO:0005524">
    <property type="term" value="F:ATP binding"/>
    <property type="evidence" value="ECO:0007669"/>
    <property type="project" value="InterPro"/>
</dbReference>